<evidence type="ECO:0000256" key="3">
    <source>
        <dbReference type="ARBA" id="ARBA00023163"/>
    </source>
</evidence>
<dbReference type="EMBL" id="FMZO01000014">
    <property type="protein sequence ID" value="SDD83300.1"/>
    <property type="molecule type" value="Genomic_DNA"/>
</dbReference>
<dbReference type="AlphaFoldDB" id="A0A1G6XZ09"/>
<dbReference type="CDD" id="cd07377">
    <property type="entry name" value="WHTH_GntR"/>
    <property type="match status" value="1"/>
</dbReference>
<dbReference type="Proteomes" id="UP000198757">
    <property type="component" value="Unassembled WGS sequence"/>
</dbReference>
<evidence type="ECO:0000313" key="6">
    <source>
        <dbReference type="Proteomes" id="UP000198757"/>
    </source>
</evidence>
<keyword evidence="2 5" id="KW-0238">DNA-binding</keyword>
<dbReference type="PANTHER" id="PTHR38445:SF10">
    <property type="entry name" value="GNTR-FAMILY TRANSCRIPTIONAL REGULATOR"/>
    <property type="match status" value="1"/>
</dbReference>
<reference evidence="6" key="1">
    <citation type="submission" date="2016-10" db="EMBL/GenBank/DDBJ databases">
        <authorList>
            <person name="Varghese N."/>
            <person name="Submissions S."/>
        </authorList>
    </citation>
    <scope>NUCLEOTIDE SEQUENCE [LARGE SCALE GENOMIC DNA]</scope>
    <source>
        <strain evidence="6">DSM 25811 / CCM 8410 / LMG 26954 / E90</strain>
    </source>
</reference>
<dbReference type="Pfam" id="PF00392">
    <property type="entry name" value="GntR"/>
    <property type="match status" value="1"/>
</dbReference>
<keyword evidence="6" id="KW-1185">Reference proteome</keyword>
<accession>A0A1G6XZ09</accession>
<protein>
    <submittedName>
        <fullName evidence="5">DNA-binding transcriptional regulator YhcF, GntR family</fullName>
    </submittedName>
</protein>
<evidence type="ECO:0000259" key="4">
    <source>
        <dbReference type="PROSITE" id="PS50949"/>
    </source>
</evidence>
<organism evidence="5 6">
    <name type="scientific">Niabella drilacis (strain DSM 25811 / CCM 8410 / CCUG 62505 / LMG 26954 / E90)</name>
    <dbReference type="NCBI Taxonomy" id="1285928"/>
    <lineage>
        <taxon>Bacteria</taxon>
        <taxon>Pseudomonadati</taxon>
        <taxon>Bacteroidota</taxon>
        <taxon>Chitinophagia</taxon>
        <taxon>Chitinophagales</taxon>
        <taxon>Chitinophagaceae</taxon>
        <taxon>Niabella</taxon>
    </lineage>
</organism>
<dbReference type="GO" id="GO:0003677">
    <property type="term" value="F:DNA binding"/>
    <property type="evidence" value="ECO:0007669"/>
    <property type="project" value="UniProtKB-KW"/>
</dbReference>
<dbReference type="Gene3D" id="1.10.10.10">
    <property type="entry name" value="Winged helix-like DNA-binding domain superfamily/Winged helix DNA-binding domain"/>
    <property type="match status" value="1"/>
</dbReference>
<dbReference type="InterPro" id="IPR028082">
    <property type="entry name" value="Peripla_BP_I"/>
</dbReference>
<dbReference type="GO" id="GO:0003700">
    <property type="term" value="F:DNA-binding transcription factor activity"/>
    <property type="evidence" value="ECO:0007669"/>
    <property type="project" value="InterPro"/>
</dbReference>
<proteinExistence type="predicted"/>
<dbReference type="InterPro" id="IPR036388">
    <property type="entry name" value="WH-like_DNA-bd_sf"/>
</dbReference>
<dbReference type="SUPFAM" id="SSF46785">
    <property type="entry name" value="Winged helix' DNA-binding domain"/>
    <property type="match status" value="1"/>
</dbReference>
<feature type="domain" description="HTH gntR-type" evidence="4">
    <location>
        <begin position="18"/>
        <end position="86"/>
    </location>
</feature>
<gene>
    <name evidence="5" type="ORF">SAMN04487894_11470</name>
</gene>
<dbReference type="InterPro" id="IPR036390">
    <property type="entry name" value="WH_DNA-bd_sf"/>
</dbReference>
<evidence type="ECO:0000256" key="1">
    <source>
        <dbReference type="ARBA" id="ARBA00023015"/>
    </source>
</evidence>
<dbReference type="RefSeq" id="WP_090392048.1">
    <property type="nucleotide sequence ID" value="NZ_FMZO01000014.1"/>
</dbReference>
<evidence type="ECO:0000313" key="5">
    <source>
        <dbReference type="EMBL" id="SDD83300.1"/>
    </source>
</evidence>
<dbReference type="SUPFAM" id="SSF53822">
    <property type="entry name" value="Periplasmic binding protein-like I"/>
    <property type="match status" value="1"/>
</dbReference>
<sequence>MKKQRLLDLIQVDPYSSTPKYLQIVNAVLKEIEKGTITAGDSMPSINEFSIELDIARDTVERGYKQLRRLGIINAVPRKGYFIERTEFQRPLRVFLLFNKLSTPKKMVYDALVNALGDKAGIDFYIYNNDFHLFKRLLSGSKDHYTHYVIIPHFIDGGERASEIIDTIPKDKLILLDKLVPGVNGAYGSIYIDYQNDIYQALHDALEHLEKYHTIKLIFPDNSYYPKEIKKGFAHFCQDNAFSYRIIHNIENEPIKQGEVYINMIEEDLVTLIEKIQPTSLKIGAQVGIISYNETPFKRVILNGITTISSNFHEMGVMTAREILSGTTEKQKVPFLLTLRPSL</sequence>
<dbReference type="SMART" id="SM00345">
    <property type="entry name" value="HTH_GNTR"/>
    <property type="match status" value="1"/>
</dbReference>
<dbReference type="Gene3D" id="3.40.50.2300">
    <property type="match status" value="2"/>
</dbReference>
<dbReference type="STRING" id="1285928.SAMN04487894_11470"/>
<dbReference type="PANTHER" id="PTHR38445">
    <property type="entry name" value="HTH-TYPE TRANSCRIPTIONAL REPRESSOR YTRA"/>
    <property type="match status" value="1"/>
</dbReference>
<keyword evidence="3" id="KW-0804">Transcription</keyword>
<dbReference type="InterPro" id="IPR000524">
    <property type="entry name" value="Tscrpt_reg_HTH_GntR"/>
</dbReference>
<dbReference type="PROSITE" id="PS50949">
    <property type="entry name" value="HTH_GNTR"/>
    <property type="match status" value="1"/>
</dbReference>
<keyword evidence="1" id="KW-0805">Transcription regulation</keyword>
<dbReference type="OrthoDB" id="742238at2"/>
<name>A0A1G6XZ09_NIADE</name>
<evidence type="ECO:0000256" key="2">
    <source>
        <dbReference type="ARBA" id="ARBA00023125"/>
    </source>
</evidence>